<dbReference type="HAMAP" id="MF_00787">
    <property type="entry name" value="CbiD"/>
    <property type="match status" value="1"/>
</dbReference>
<comment type="similarity">
    <text evidence="5">Belongs to the CbiD family.</text>
</comment>
<name>A0A0A1ZI95_PROMR</name>
<dbReference type="eggNOG" id="COG1903">
    <property type="taxonomic scope" value="Bacteria"/>
</dbReference>
<evidence type="ECO:0000313" key="7">
    <source>
        <dbReference type="Proteomes" id="UP000030598"/>
    </source>
</evidence>
<dbReference type="Gene3D" id="3.30.2110.10">
    <property type="entry name" value="CbiD-like"/>
    <property type="match status" value="1"/>
</dbReference>
<dbReference type="UniPathway" id="UPA00148">
    <property type="reaction ID" value="UER00227"/>
</dbReference>
<comment type="catalytic activity">
    <reaction evidence="5">
        <text>Co-precorrin-5B + S-adenosyl-L-methionine = Co-precorrin-6A + S-adenosyl-L-homocysteine</text>
        <dbReference type="Rhea" id="RHEA:26285"/>
        <dbReference type="ChEBI" id="CHEBI:57856"/>
        <dbReference type="ChEBI" id="CHEBI:59789"/>
        <dbReference type="ChEBI" id="CHEBI:60063"/>
        <dbReference type="ChEBI" id="CHEBI:60064"/>
        <dbReference type="EC" id="2.1.1.195"/>
    </reaction>
</comment>
<dbReference type="PANTHER" id="PTHR35863:SF1">
    <property type="entry name" value="COBALT-PRECORRIN-5B C(1)-METHYLTRANSFERASE"/>
    <property type="match status" value="1"/>
</dbReference>
<comment type="caution">
    <text evidence="6">The sequence shown here is derived from an EMBL/GenBank/DDBJ whole genome shotgun (WGS) entry which is preliminary data.</text>
</comment>
<gene>
    <name evidence="5" type="primary">cbiD</name>
    <name evidence="6" type="ORF">EU91_0197</name>
</gene>
<sequence>MKKGFSLPLWVAGAAKSALKKLVGLPFENYELIRIPNEKKEIKIEIHSVGLLKDDSHALGISFARSGLDLDITQNLEIWTIAAFEKISCKNLVQTNLINIIAGSGVGIKEDTSEICISDFAKEVLYENLLDIIPEGFILNLEIIFPNGEFLAQRTSNQSFGIVNGLSIIGTSAETYSSASPDQLEEAKTELSNLVKNDFKGKVVFVIGENGLNLAKTCNVKLPIIKVGNWIGPLIVDAAIKNVQTVVLFGYHGKLIKLAGGIFHTHNHLADGRIEILVYLAVKEKVPFEIIDKLSHLDTLEDALLLLESFSKSIAEKLFQNLSNMIEKRSLAYVNRYVKTDMEIAAIIFDRKRKIRWSGKNGNDYIAYFQFD</sequence>
<dbReference type="AlphaFoldDB" id="A0A0A1ZI95"/>
<dbReference type="STRING" id="59925.EU91_0197"/>
<dbReference type="GO" id="GO:0043780">
    <property type="term" value="F:cobalt-precorrin-5B C1-methyltransferase activity"/>
    <property type="evidence" value="ECO:0007669"/>
    <property type="project" value="RHEA"/>
</dbReference>
<comment type="pathway">
    <text evidence="5">Cofactor biosynthesis; adenosylcobalamin biosynthesis; cob(II)yrinate a,c-diamide from sirohydrochlorin (anaerobic route): step 6/10.</text>
</comment>
<dbReference type="InterPro" id="IPR002748">
    <property type="entry name" value="CbiD"/>
</dbReference>
<proteinExistence type="inferred from homology"/>
<keyword evidence="2 5" id="KW-0489">Methyltransferase</keyword>
<dbReference type="NCBIfam" id="TIGR00312">
    <property type="entry name" value="cbiD"/>
    <property type="match status" value="1"/>
</dbReference>
<organism evidence="6 7">
    <name type="scientific">Prochlorococcus marinus str. GP2</name>
    <dbReference type="NCBI Taxonomy" id="59925"/>
    <lineage>
        <taxon>Bacteria</taxon>
        <taxon>Bacillati</taxon>
        <taxon>Cyanobacteriota</taxon>
        <taxon>Cyanophyceae</taxon>
        <taxon>Synechococcales</taxon>
        <taxon>Prochlorococcaceae</taxon>
        <taxon>Prochlorococcus</taxon>
    </lineage>
</organism>
<dbReference type="SUPFAM" id="SSF111342">
    <property type="entry name" value="CbiD-like"/>
    <property type="match status" value="1"/>
</dbReference>
<accession>A0A0A1ZI95</accession>
<dbReference type="EMBL" id="JNAH01000003">
    <property type="protein sequence ID" value="KGF88266.1"/>
    <property type="molecule type" value="Genomic_DNA"/>
</dbReference>
<protein>
    <recommendedName>
        <fullName evidence="5">Cobalt-precorrin-5B C(1)-methyltransferase</fullName>
        <ecNumber evidence="5">2.1.1.195</ecNumber>
    </recommendedName>
    <alternativeName>
        <fullName evidence="5">Cobalt-precorrin-6A synthase</fullName>
    </alternativeName>
</protein>
<dbReference type="GO" id="GO:0019251">
    <property type="term" value="P:anaerobic cobalamin biosynthetic process"/>
    <property type="evidence" value="ECO:0007669"/>
    <property type="project" value="UniProtKB-UniRule"/>
</dbReference>
<evidence type="ECO:0000256" key="3">
    <source>
        <dbReference type="ARBA" id="ARBA00022679"/>
    </source>
</evidence>
<evidence type="ECO:0000256" key="5">
    <source>
        <dbReference type="HAMAP-Rule" id="MF_00787"/>
    </source>
</evidence>
<evidence type="ECO:0000256" key="4">
    <source>
        <dbReference type="ARBA" id="ARBA00022691"/>
    </source>
</evidence>
<reference evidence="7" key="1">
    <citation type="journal article" date="2014" name="Sci. Data">
        <title>Genomes of diverse isolates of the marine cyanobacterium Prochlorococcus.</title>
        <authorList>
            <person name="Biller S."/>
            <person name="Berube P."/>
            <person name="Thompson J."/>
            <person name="Kelly L."/>
            <person name="Roggensack S."/>
            <person name="Awad L."/>
            <person name="Roache-Johnson K."/>
            <person name="Ding H."/>
            <person name="Giovannoni S.J."/>
            <person name="Moore L.R."/>
            <person name="Chisholm S.W."/>
        </authorList>
    </citation>
    <scope>NUCLEOTIDE SEQUENCE [LARGE SCALE GENOMIC DNA]</scope>
    <source>
        <strain evidence="7">GP2</strain>
    </source>
</reference>
<keyword evidence="4 5" id="KW-0949">S-adenosyl-L-methionine</keyword>
<keyword evidence="3 5" id="KW-0808">Transferase</keyword>
<dbReference type="GO" id="GO:0032259">
    <property type="term" value="P:methylation"/>
    <property type="evidence" value="ECO:0007669"/>
    <property type="project" value="UniProtKB-KW"/>
</dbReference>
<comment type="function">
    <text evidence="5">Catalyzes the methylation of C-1 in cobalt-precorrin-5B to form cobalt-precorrin-6A.</text>
</comment>
<dbReference type="InterPro" id="IPR036074">
    <property type="entry name" value="CbiD_sf"/>
</dbReference>
<dbReference type="PIRSF" id="PIRSF026782">
    <property type="entry name" value="CbiD"/>
    <property type="match status" value="1"/>
</dbReference>
<evidence type="ECO:0000313" key="6">
    <source>
        <dbReference type="EMBL" id="KGF88266.1"/>
    </source>
</evidence>
<dbReference type="OrthoDB" id="6439987at2"/>
<dbReference type="EC" id="2.1.1.195" evidence="5"/>
<dbReference type="RefSeq" id="WP_032523826.1">
    <property type="nucleotide sequence ID" value="NZ_CP138934.1"/>
</dbReference>
<keyword evidence="1 5" id="KW-0169">Cobalamin biosynthesis</keyword>
<evidence type="ECO:0000256" key="2">
    <source>
        <dbReference type="ARBA" id="ARBA00022603"/>
    </source>
</evidence>
<dbReference type="Proteomes" id="UP000030598">
    <property type="component" value="Unassembled WGS sequence"/>
</dbReference>
<dbReference type="Pfam" id="PF01888">
    <property type="entry name" value="CbiD"/>
    <property type="match status" value="1"/>
</dbReference>
<evidence type="ECO:0000256" key="1">
    <source>
        <dbReference type="ARBA" id="ARBA00022573"/>
    </source>
</evidence>
<dbReference type="PANTHER" id="PTHR35863">
    <property type="entry name" value="COBALT-PRECORRIN-5B C(1)-METHYLTRANSFERASE"/>
    <property type="match status" value="1"/>
</dbReference>